<evidence type="ECO:0000256" key="2">
    <source>
        <dbReference type="ARBA" id="ARBA00005417"/>
    </source>
</evidence>
<dbReference type="SUPFAM" id="SSF52540">
    <property type="entry name" value="P-loop containing nucleoside triphosphate hydrolases"/>
    <property type="match status" value="1"/>
</dbReference>
<dbReference type="PANTHER" id="PTHR43776">
    <property type="entry name" value="TRANSPORT ATP-BINDING PROTEIN"/>
    <property type="match status" value="1"/>
</dbReference>
<keyword evidence="4" id="KW-0547">Nucleotide-binding</keyword>
<dbReference type="RefSeq" id="WP_301592399.1">
    <property type="nucleotide sequence ID" value="NZ_JAPFQI010000029.1"/>
</dbReference>
<dbReference type="InterPro" id="IPR003439">
    <property type="entry name" value="ABC_transporter-like_ATP-bd"/>
</dbReference>
<evidence type="ECO:0000256" key="1">
    <source>
        <dbReference type="ARBA" id="ARBA00004417"/>
    </source>
</evidence>
<dbReference type="PANTHER" id="PTHR43776:SF7">
    <property type="entry name" value="D,D-DIPEPTIDE TRANSPORT ATP-BINDING PROTEIN DDPF-RELATED"/>
    <property type="match status" value="1"/>
</dbReference>
<evidence type="ECO:0000256" key="3">
    <source>
        <dbReference type="ARBA" id="ARBA00022448"/>
    </source>
</evidence>
<dbReference type="InterPro" id="IPR027417">
    <property type="entry name" value="P-loop_NTPase"/>
</dbReference>
<dbReference type="InterPro" id="IPR003593">
    <property type="entry name" value="AAA+_ATPase"/>
</dbReference>
<dbReference type="InterPro" id="IPR050319">
    <property type="entry name" value="ABC_transp_ATP-bind"/>
</dbReference>
<dbReference type="Proteomes" id="UP001526430">
    <property type="component" value="Unassembled WGS sequence"/>
</dbReference>
<dbReference type="InterPro" id="IPR017871">
    <property type="entry name" value="ABC_transporter-like_CS"/>
</dbReference>
<proteinExistence type="inferred from homology"/>
<sequence>MSAEDRPILELRDVVKRYSVSRGLFASKRTLMAVGGVSLSVRRRQVLGLVGESGCGKSTLAKMVLGLETPSEGEVLIDGRPIASLGRLERARLVQPVFQDPYSSLNPRKTVASIIGLPLSVHGEGSSAERRGRVEEMLRLVGLAPRHAAAYPSQLSGGQRQRVAIARALILRPQLLICDEPTSALDVSVQAQILNLLMDLQSRLGLTCLFISHNLAVVQMLATRVAVMYLGRVVEEGPTAEVMLHAQHPYSLGLLASVLTPDPRLGLPETGLGSVFPDPLSPPPGCAFHPRCPLAFDRCRVESPLLLAHRDGARAACHAAERHAMVAA</sequence>
<dbReference type="GO" id="GO:0005524">
    <property type="term" value="F:ATP binding"/>
    <property type="evidence" value="ECO:0007669"/>
    <property type="project" value="UniProtKB-KW"/>
</dbReference>
<dbReference type="PROSITE" id="PS00211">
    <property type="entry name" value="ABC_TRANSPORTER_1"/>
    <property type="match status" value="1"/>
</dbReference>
<evidence type="ECO:0000259" key="6">
    <source>
        <dbReference type="PROSITE" id="PS50893"/>
    </source>
</evidence>
<accession>A0ABT3P1B0</accession>
<gene>
    <name evidence="7" type="ORF">OF850_21625</name>
</gene>
<keyword evidence="5 7" id="KW-0067">ATP-binding</keyword>
<dbReference type="Gene3D" id="3.40.50.300">
    <property type="entry name" value="P-loop containing nucleotide triphosphate hydrolases"/>
    <property type="match status" value="1"/>
</dbReference>
<dbReference type="NCBIfam" id="TIGR01727">
    <property type="entry name" value="oligo_HPY"/>
    <property type="match status" value="1"/>
</dbReference>
<dbReference type="Pfam" id="PF08352">
    <property type="entry name" value="oligo_HPY"/>
    <property type="match status" value="1"/>
</dbReference>
<evidence type="ECO:0000313" key="7">
    <source>
        <dbReference type="EMBL" id="MCW8088199.1"/>
    </source>
</evidence>
<protein>
    <submittedName>
        <fullName evidence="7">ATP-binding cassette domain-containing protein</fullName>
    </submittedName>
</protein>
<keyword evidence="8" id="KW-1185">Reference proteome</keyword>
<dbReference type="Pfam" id="PF00005">
    <property type="entry name" value="ABC_tran"/>
    <property type="match status" value="1"/>
</dbReference>
<keyword evidence="3" id="KW-0813">Transport</keyword>
<evidence type="ECO:0000256" key="5">
    <source>
        <dbReference type="ARBA" id="ARBA00022840"/>
    </source>
</evidence>
<dbReference type="CDD" id="cd03257">
    <property type="entry name" value="ABC_NikE_OppD_transporters"/>
    <property type="match status" value="1"/>
</dbReference>
<name>A0ABT3P1B0_9PROT</name>
<feature type="domain" description="ABC transporter" evidence="6">
    <location>
        <begin position="9"/>
        <end position="255"/>
    </location>
</feature>
<dbReference type="InterPro" id="IPR013563">
    <property type="entry name" value="Oligopep_ABC_C"/>
</dbReference>
<evidence type="ECO:0000256" key="4">
    <source>
        <dbReference type="ARBA" id="ARBA00022741"/>
    </source>
</evidence>
<comment type="caution">
    <text evidence="7">The sequence shown here is derived from an EMBL/GenBank/DDBJ whole genome shotgun (WGS) entry which is preliminary data.</text>
</comment>
<dbReference type="SMART" id="SM00382">
    <property type="entry name" value="AAA"/>
    <property type="match status" value="1"/>
</dbReference>
<dbReference type="EMBL" id="JAPFQI010000029">
    <property type="protein sequence ID" value="MCW8088199.1"/>
    <property type="molecule type" value="Genomic_DNA"/>
</dbReference>
<reference evidence="7 8" key="1">
    <citation type="submission" date="2022-10" db="EMBL/GenBank/DDBJ databases">
        <title>Roseococcus glaciei nov., sp. nov., isolated from glacier.</title>
        <authorList>
            <person name="Liu Q."/>
            <person name="Xin Y.-H."/>
        </authorList>
    </citation>
    <scope>NUCLEOTIDE SEQUENCE [LARGE SCALE GENOMIC DNA]</scope>
    <source>
        <strain evidence="7 8">MDT2-1-1</strain>
    </source>
</reference>
<comment type="similarity">
    <text evidence="2">Belongs to the ABC transporter superfamily.</text>
</comment>
<comment type="subcellular location">
    <subcellularLocation>
        <location evidence="1">Cell inner membrane</location>
        <topology evidence="1">Peripheral membrane protein</topology>
    </subcellularLocation>
</comment>
<evidence type="ECO:0000313" key="8">
    <source>
        <dbReference type="Proteomes" id="UP001526430"/>
    </source>
</evidence>
<organism evidence="7 8">
    <name type="scientific">Sabulicella glaciei</name>
    <dbReference type="NCBI Taxonomy" id="2984948"/>
    <lineage>
        <taxon>Bacteria</taxon>
        <taxon>Pseudomonadati</taxon>
        <taxon>Pseudomonadota</taxon>
        <taxon>Alphaproteobacteria</taxon>
        <taxon>Acetobacterales</taxon>
        <taxon>Acetobacteraceae</taxon>
        <taxon>Sabulicella</taxon>
    </lineage>
</organism>
<dbReference type="PROSITE" id="PS50893">
    <property type="entry name" value="ABC_TRANSPORTER_2"/>
    <property type="match status" value="1"/>
</dbReference>